<accession>A0A8T1V6U6</accession>
<organism evidence="1 2">
    <name type="scientific">Phytophthora pseudosyringae</name>
    <dbReference type="NCBI Taxonomy" id="221518"/>
    <lineage>
        <taxon>Eukaryota</taxon>
        <taxon>Sar</taxon>
        <taxon>Stramenopiles</taxon>
        <taxon>Oomycota</taxon>
        <taxon>Peronosporomycetes</taxon>
        <taxon>Peronosporales</taxon>
        <taxon>Peronosporaceae</taxon>
        <taxon>Phytophthora</taxon>
    </lineage>
</organism>
<reference evidence="1" key="1">
    <citation type="submission" date="2021-02" db="EMBL/GenBank/DDBJ databases">
        <authorList>
            <person name="Palmer J.M."/>
        </authorList>
    </citation>
    <scope>NUCLEOTIDE SEQUENCE</scope>
    <source>
        <strain evidence="1">SCRP734</strain>
    </source>
</reference>
<name>A0A8T1V6U6_9STRA</name>
<sequence>MAPRYAGSGDGMYKRLENAETVADQTWADIAGEYEDEGVGQHNYDDSPLQTFLATTRPDVVKAMAGAVTGLMKGVSNIKFDVSKDVRDEPPTRPADFIACQNAVFWTHLKSHTAKLQSQYGSTARRDM</sequence>
<dbReference type="OrthoDB" id="96750at2759"/>
<protein>
    <submittedName>
        <fullName evidence="1">Uncharacterized protein</fullName>
    </submittedName>
</protein>
<comment type="caution">
    <text evidence="1">The sequence shown here is derived from an EMBL/GenBank/DDBJ whole genome shotgun (WGS) entry which is preliminary data.</text>
</comment>
<proteinExistence type="predicted"/>
<dbReference type="AlphaFoldDB" id="A0A8T1V6U6"/>
<dbReference type="EMBL" id="JAGDFM010000631">
    <property type="protein sequence ID" value="KAG7376725.1"/>
    <property type="molecule type" value="Genomic_DNA"/>
</dbReference>
<dbReference type="Proteomes" id="UP000694044">
    <property type="component" value="Unassembled WGS sequence"/>
</dbReference>
<keyword evidence="2" id="KW-1185">Reference proteome</keyword>
<gene>
    <name evidence="1" type="ORF">PHYPSEUDO_012841</name>
</gene>
<evidence type="ECO:0000313" key="1">
    <source>
        <dbReference type="EMBL" id="KAG7376725.1"/>
    </source>
</evidence>
<evidence type="ECO:0000313" key="2">
    <source>
        <dbReference type="Proteomes" id="UP000694044"/>
    </source>
</evidence>